<reference key="2">
    <citation type="submission" date="2011-05" db="EMBL/GenBank/DDBJ databases">
        <title>Complete genome sequence of the aerobic marine methanotroph Methylomonas methanica MC09.</title>
        <authorList>
            <person name="Boden R."/>
            <person name="Cunliffe M."/>
            <person name="Scanlan J."/>
            <person name="Moussard H."/>
            <person name="Kits K.D."/>
            <person name="Klotz M."/>
            <person name="Jetten M."/>
            <person name="Vuilleumier S."/>
            <person name="Han J."/>
            <person name="Peters L."/>
            <person name="Mikhailova N."/>
            <person name="Teshima H."/>
            <person name="Tapia R."/>
            <person name="Kyrpides N."/>
            <person name="Ivanova N."/>
            <person name="Pagani I."/>
            <person name="Cheng J.-F."/>
            <person name="Goodwin L."/>
            <person name="Han C."/>
            <person name="Hauser L."/>
            <person name="Land M."/>
            <person name="Lapidus A."/>
            <person name="Lucas S."/>
            <person name="Pitluck S."/>
            <person name="Woyke T."/>
            <person name="Stein L.Y."/>
            <person name="Murrell C."/>
        </authorList>
    </citation>
    <scope>NUCLEOTIDE SEQUENCE</scope>
    <source>
        <strain>MC09</strain>
    </source>
</reference>
<gene>
    <name evidence="2" type="ordered locus">Metme_4277</name>
</gene>
<name>G0A2W8_METMM</name>
<organism evidence="2 3">
    <name type="scientific">Methylomonas methanica (strain DSM 25384 / MC09)</name>
    <dbReference type="NCBI Taxonomy" id="857087"/>
    <lineage>
        <taxon>Bacteria</taxon>
        <taxon>Pseudomonadati</taxon>
        <taxon>Pseudomonadota</taxon>
        <taxon>Gammaproteobacteria</taxon>
        <taxon>Methylococcales</taxon>
        <taxon>Methylococcaceae</taxon>
        <taxon>Methylomonas</taxon>
    </lineage>
</organism>
<dbReference type="AlphaFoldDB" id="G0A2W8"/>
<dbReference type="eggNOG" id="COG1566">
    <property type="taxonomic scope" value="Bacteria"/>
</dbReference>
<dbReference type="RefSeq" id="WP_013820842.1">
    <property type="nucleotide sequence ID" value="NC_015572.1"/>
</dbReference>
<feature type="chain" id="PRO_5003396330" evidence="1">
    <location>
        <begin position="25"/>
        <end position="267"/>
    </location>
</feature>
<feature type="signal peptide" evidence="1">
    <location>
        <begin position="1"/>
        <end position="24"/>
    </location>
</feature>
<accession>G0A2W8</accession>
<evidence type="ECO:0000256" key="1">
    <source>
        <dbReference type="SAM" id="SignalP"/>
    </source>
</evidence>
<evidence type="ECO:0000313" key="3">
    <source>
        <dbReference type="Proteomes" id="UP000008888"/>
    </source>
</evidence>
<dbReference type="OrthoDB" id="1114329at2"/>
<keyword evidence="3" id="KW-1185">Reference proteome</keyword>
<sequence>MTLRNRAKITAFSATLLFASSAVASTDTLLIKEQSYNIYHVIKNKTLLNVTNQLTNLSGVMFKISADLEDDVINLKLVADDWGTAIGYLLKDYNFTIETKNSTIKTVLVTGRHGSGNTVKKRLEKEDRLVLVASDFADEIPGKYKRFNTGSVFNVTLPLEQLNDIAVGDGFILDLPSGQYNVKHDNQIEHADGSSTWVGYLDDEGQGYRVYLSQGEAGVIGNMYTPDGAYNIDTVDGQTVLIDIDKSGLDFARYDHDEAEATPELWR</sequence>
<dbReference type="KEGG" id="mmt:Metme_4277"/>
<dbReference type="HOGENOM" id="CLU_1041350_0_0_6"/>
<reference evidence="3" key="3">
    <citation type="submission" date="2011-05" db="EMBL/GenBank/DDBJ databases">
        <title>Complete sequence of Methylomonas methanica MC09.</title>
        <authorList>
            <consortium name="US DOE Joint Genome Institute"/>
            <person name="Lucas S."/>
            <person name="Han J."/>
            <person name="Lapidus A."/>
            <person name="Cheng J.-F."/>
            <person name="Goodwin L."/>
            <person name="Pitluck S."/>
            <person name="Peters L."/>
            <person name="Mikhailova N."/>
            <person name="Teshima H."/>
            <person name="Han C."/>
            <person name="Tapia R."/>
            <person name="Land M."/>
            <person name="Hauser L."/>
            <person name="Kyrpides N."/>
            <person name="Ivanova N."/>
            <person name="Pagani I."/>
            <person name="Stein L."/>
            <person name="Woyke T."/>
        </authorList>
    </citation>
    <scope>NUCLEOTIDE SEQUENCE [LARGE SCALE GENOMIC DNA]</scope>
    <source>
        <strain evidence="3">MC09</strain>
    </source>
</reference>
<proteinExistence type="predicted"/>
<keyword evidence="1" id="KW-0732">Signal</keyword>
<protein>
    <submittedName>
        <fullName evidence="2">Uncharacterized protein</fullName>
    </submittedName>
</protein>
<evidence type="ECO:0000313" key="2">
    <source>
        <dbReference type="EMBL" id="AEG02627.1"/>
    </source>
</evidence>
<dbReference type="Proteomes" id="UP000008888">
    <property type="component" value="Chromosome"/>
</dbReference>
<dbReference type="EMBL" id="CP002738">
    <property type="protein sequence ID" value="AEG02627.1"/>
    <property type="molecule type" value="Genomic_DNA"/>
</dbReference>
<reference evidence="2 3" key="1">
    <citation type="journal article" date="2011" name="J. Bacteriol.">
        <title>Complete Genome Sequence of the Aerobic Marine Methanotroph Methylomonas methanica MC09.</title>
        <authorList>
            <person name="Boden R."/>
            <person name="Cunliffe M."/>
            <person name="Scanlan J."/>
            <person name="Moussard H."/>
            <person name="Kits K.D."/>
            <person name="Klotz M.G."/>
            <person name="Jetten M.S."/>
            <person name="Vuilleumier S."/>
            <person name="Han J."/>
            <person name="Peters L."/>
            <person name="Mikhailova N."/>
            <person name="Teshima H."/>
            <person name="Tapia R."/>
            <person name="Kyrpides N."/>
            <person name="Ivanova N."/>
            <person name="Pagani I."/>
            <person name="Cheng J.F."/>
            <person name="Goodwin L."/>
            <person name="Han C."/>
            <person name="Hauser L."/>
            <person name="Land M.L."/>
            <person name="Lapidus A."/>
            <person name="Lucas S."/>
            <person name="Pitluck S."/>
            <person name="Woyke T."/>
            <person name="Stein L."/>
            <person name="Murrell J.C."/>
        </authorList>
    </citation>
    <scope>NUCLEOTIDE SEQUENCE [LARGE SCALE GENOMIC DNA]</scope>
    <source>
        <strain evidence="2 3">MC09</strain>
    </source>
</reference>